<feature type="binding site" evidence="13">
    <location>
        <position position="113"/>
    </location>
    <ligand>
        <name>Mg(2+)</name>
        <dbReference type="ChEBI" id="CHEBI:18420"/>
    </ligand>
</feature>
<dbReference type="InterPro" id="IPR005493">
    <property type="entry name" value="RraA/RraA-like"/>
</dbReference>
<evidence type="ECO:0000256" key="2">
    <source>
        <dbReference type="ARBA" id="ARBA00001968"/>
    </source>
</evidence>
<sequence length="237" mass="24764">MDTDHRPPVDRLTGLTTAHVADACLRAGVVVRCAPAALRPVLPGRRLAGPVRPARHAGSVDVFLEAIDLASPGEVLVVDDGGRTDRACVGDLVVREAYAAGLAGLVVWGLHRDTGDLAAVGLPVFSLGAVPTGPLELDPRPAGALDAARVGPWTVDPGDLVLADDDGVLFVPADRVDELADLAGSIRDTERRQADRIRGGETLRTQLGFDGYLSARAADPTLTFRAHLRTVGGAIEE</sequence>
<dbReference type="OrthoDB" id="943692at2"/>
<dbReference type="InterPro" id="IPR036704">
    <property type="entry name" value="RraA/RraA-like_sf"/>
</dbReference>
<dbReference type="AlphaFoldDB" id="A0A1A9BAI4"/>
<protein>
    <recommendedName>
        <fullName evidence="7">Putative 4-hydroxy-4-methyl-2-oxoglutarate aldolase</fullName>
        <ecNumber evidence="6">4.1.1.112</ecNumber>
        <ecNumber evidence="5">4.1.3.17</ecNumber>
    </recommendedName>
    <alternativeName>
        <fullName evidence="11">Oxaloacetate decarboxylase</fullName>
    </alternativeName>
    <alternativeName>
        <fullName evidence="9">Regulator of ribonuclease activity homolog</fullName>
    </alternativeName>
    <alternativeName>
        <fullName evidence="10">RraA-like protein</fullName>
    </alternativeName>
</protein>
<evidence type="ECO:0000313" key="15">
    <source>
        <dbReference type="Proteomes" id="UP000199558"/>
    </source>
</evidence>
<dbReference type="GO" id="GO:0008948">
    <property type="term" value="F:oxaloacetate decarboxylase activity"/>
    <property type="evidence" value="ECO:0007669"/>
    <property type="project" value="UniProtKB-EC"/>
</dbReference>
<evidence type="ECO:0000256" key="10">
    <source>
        <dbReference type="ARBA" id="ARBA00030169"/>
    </source>
</evidence>
<dbReference type="RefSeq" id="WP_091574298.1">
    <property type="nucleotide sequence ID" value="NZ_FLRH01000003.1"/>
</dbReference>
<dbReference type="STRING" id="946078.GA0070622_3548"/>
<evidence type="ECO:0000256" key="9">
    <source>
        <dbReference type="ARBA" id="ARBA00029596"/>
    </source>
</evidence>
<proteinExistence type="inferred from homology"/>
<dbReference type="PANTHER" id="PTHR33254">
    <property type="entry name" value="4-HYDROXY-4-METHYL-2-OXOGLUTARATE ALDOLASE 3-RELATED"/>
    <property type="match status" value="1"/>
</dbReference>
<evidence type="ECO:0000256" key="3">
    <source>
        <dbReference type="ARBA" id="ARBA00008621"/>
    </source>
</evidence>
<name>A0A1A9BAI4_9ACTN</name>
<comment type="subunit">
    <text evidence="4">Homotrimer.</text>
</comment>
<dbReference type="EMBL" id="FLRH01000003">
    <property type="protein sequence ID" value="SBT66525.1"/>
    <property type="molecule type" value="Genomic_DNA"/>
</dbReference>
<comment type="cofactor">
    <cofactor evidence="2">
        <name>a divalent metal cation</name>
        <dbReference type="ChEBI" id="CHEBI:60240"/>
    </cofactor>
</comment>
<evidence type="ECO:0000256" key="12">
    <source>
        <dbReference type="ARBA" id="ARBA00047973"/>
    </source>
</evidence>
<dbReference type="GO" id="GO:0047443">
    <property type="term" value="F:4-hydroxy-4-methyl-2-oxoglutarate aldolase activity"/>
    <property type="evidence" value="ECO:0007669"/>
    <property type="project" value="UniProtKB-EC"/>
</dbReference>
<keyword evidence="15" id="KW-1185">Reference proteome</keyword>
<evidence type="ECO:0000256" key="5">
    <source>
        <dbReference type="ARBA" id="ARBA00012213"/>
    </source>
</evidence>
<dbReference type="PANTHER" id="PTHR33254:SF4">
    <property type="entry name" value="4-HYDROXY-4-METHYL-2-OXOGLUTARATE ALDOLASE 3-RELATED"/>
    <property type="match status" value="1"/>
</dbReference>
<comment type="similarity">
    <text evidence="3">Belongs to the class II aldolase/RraA-like family.</text>
</comment>
<dbReference type="CDD" id="cd16841">
    <property type="entry name" value="RraA_family"/>
    <property type="match status" value="1"/>
</dbReference>
<dbReference type="EC" id="4.1.3.17" evidence="5"/>
<comment type="function">
    <text evidence="8">Catalyzes the aldol cleavage of 4-hydroxy-4-methyl-2-oxoglutarate (HMG) into 2 molecules of pyruvate. Also contains a secondary oxaloacetate (OAA) decarboxylase activity due to the common pyruvate enolate transition state formed following C-C bond cleavage in the retro-aldol and decarboxylation reactions.</text>
</comment>
<comment type="cofactor">
    <cofactor evidence="13">
        <name>Mg(2+)</name>
        <dbReference type="ChEBI" id="CHEBI:18420"/>
    </cofactor>
</comment>
<evidence type="ECO:0000256" key="6">
    <source>
        <dbReference type="ARBA" id="ARBA00012947"/>
    </source>
</evidence>
<dbReference type="Gene3D" id="3.50.30.40">
    <property type="entry name" value="Ribonuclease E inhibitor RraA/RraA-like"/>
    <property type="match status" value="1"/>
</dbReference>
<dbReference type="GO" id="GO:0046872">
    <property type="term" value="F:metal ion binding"/>
    <property type="evidence" value="ECO:0007669"/>
    <property type="project" value="UniProtKB-KW"/>
</dbReference>
<feature type="binding site" evidence="13">
    <location>
        <position position="112"/>
    </location>
    <ligand>
        <name>substrate</name>
    </ligand>
</feature>
<evidence type="ECO:0000256" key="8">
    <source>
        <dbReference type="ARBA" id="ARBA00025046"/>
    </source>
</evidence>
<gene>
    <name evidence="14" type="ORF">GA0070622_3548</name>
</gene>
<evidence type="ECO:0000256" key="1">
    <source>
        <dbReference type="ARBA" id="ARBA00001342"/>
    </source>
</evidence>
<accession>A0A1A9BAI4</accession>
<feature type="binding site" evidence="13">
    <location>
        <begin position="90"/>
        <end position="93"/>
    </location>
    <ligand>
        <name>substrate</name>
    </ligand>
</feature>
<reference evidence="15" key="1">
    <citation type="submission" date="2016-06" db="EMBL/GenBank/DDBJ databases">
        <authorList>
            <person name="Varghese N."/>
            <person name="Submissions Spin"/>
        </authorList>
    </citation>
    <scope>NUCLEOTIDE SEQUENCE [LARGE SCALE GENOMIC DNA]</scope>
    <source>
        <strain evidence="15">DSM 45794</strain>
    </source>
</reference>
<evidence type="ECO:0000256" key="11">
    <source>
        <dbReference type="ARBA" id="ARBA00032305"/>
    </source>
</evidence>
<dbReference type="SUPFAM" id="SSF89562">
    <property type="entry name" value="RraA-like"/>
    <property type="match status" value="1"/>
</dbReference>
<comment type="catalytic activity">
    <reaction evidence="12">
        <text>oxaloacetate + H(+) = pyruvate + CO2</text>
        <dbReference type="Rhea" id="RHEA:15641"/>
        <dbReference type="ChEBI" id="CHEBI:15361"/>
        <dbReference type="ChEBI" id="CHEBI:15378"/>
        <dbReference type="ChEBI" id="CHEBI:16452"/>
        <dbReference type="ChEBI" id="CHEBI:16526"/>
        <dbReference type="EC" id="4.1.1.112"/>
    </reaction>
</comment>
<evidence type="ECO:0000256" key="7">
    <source>
        <dbReference type="ARBA" id="ARBA00016549"/>
    </source>
</evidence>
<evidence type="ECO:0000256" key="4">
    <source>
        <dbReference type="ARBA" id="ARBA00011233"/>
    </source>
</evidence>
<keyword evidence="13" id="KW-0479">Metal-binding</keyword>
<dbReference type="Proteomes" id="UP000199558">
    <property type="component" value="Unassembled WGS sequence"/>
</dbReference>
<evidence type="ECO:0000313" key="14">
    <source>
        <dbReference type="EMBL" id="SBT66525.1"/>
    </source>
</evidence>
<comment type="catalytic activity">
    <reaction evidence="1">
        <text>4-hydroxy-4-methyl-2-oxoglutarate = 2 pyruvate</text>
        <dbReference type="Rhea" id="RHEA:22748"/>
        <dbReference type="ChEBI" id="CHEBI:15361"/>
        <dbReference type="ChEBI" id="CHEBI:58276"/>
        <dbReference type="EC" id="4.1.3.17"/>
    </reaction>
</comment>
<evidence type="ECO:0000256" key="13">
    <source>
        <dbReference type="PIRSR" id="PIRSR605493-1"/>
    </source>
</evidence>
<organism evidence="14 15">
    <name type="scientific">Micromonospora sediminicola</name>
    <dbReference type="NCBI Taxonomy" id="946078"/>
    <lineage>
        <taxon>Bacteria</taxon>
        <taxon>Bacillati</taxon>
        <taxon>Actinomycetota</taxon>
        <taxon>Actinomycetes</taxon>
        <taxon>Micromonosporales</taxon>
        <taxon>Micromonosporaceae</taxon>
        <taxon>Micromonospora</taxon>
    </lineage>
</organism>
<dbReference type="Pfam" id="PF03737">
    <property type="entry name" value="RraA-like"/>
    <property type="match status" value="1"/>
</dbReference>
<keyword evidence="13" id="KW-0460">Magnesium</keyword>
<dbReference type="EC" id="4.1.1.112" evidence="6"/>